<dbReference type="Proteomes" id="UP000237662">
    <property type="component" value="Unassembled WGS sequence"/>
</dbReference>
<comment type="caution">
    <text evidence="2">The sequence shown here is derived from an EMBL/GenBank/DDBJ whole genome shotgun (WGS) entry which is preliminary data.</text>
</comment>
<dbReference type="NCBIfam" id="TIGR03519">
    <property type="entry name" value="T9SS_PorP_fam"/>
    <property type="match status" value="1"/>
</dbReference>
<evidence type="ECO:0000313" key="2">
    <source>
        <dbReference type="EMBL" id="PPK86652.1"/>
    </source>
</evidence>
<sequence length="350" mass="37389">MVVIGALIGLGSAPAAAQDPTFSQIFASPTTLNPALTGLFAGRYRAVINHRSQWAQVMETPFSTTAFAADFHYRTDPKRRSSDAFGGGVVFLNDRMAAAGLSSNQMLLGGAYHKHLDGRGIQQISAGVQVGIAQRSLGYGELTFEDEFDGSTTYLPGSGGEVLPESSVSFGDYHFGINYSSNPQRGAGLVAGLAVHHISQPEQSFYASETAGEDIEVTNTLYARYSGYLSLRLPLNRTIELLPRVYYLTQGPHAMALLGTHLRFEAPSNEQTAFQIGALLRLAQEQSSYQGSSVIGFAGLEVGDFLFGFSYDAGVFGNGMGGSRNRSTFELSASFIGLSDDDAAVPCPKF</sequence>
<feature type="chain" id="PRO_5015590865" evidence="1">
    <location>
        <begin position="18"/>
        <end position="350"/>
    </location>
</feature>
<organism evidence="2 3">
    <name type="scientific">Neolewinella xylanilytica</name>
    <dbReference type="NCBI Taxonomy" id="1514080"/>
    <lineage>
        <taxon>Bacteria</taxon>
        <taxon>Pseudomonadati</taxon>
        <taxon>Bacteroidota</taxon>
        <taxon>Saprospiria</taxon>
        <taxon>Saprospirales</taxon>
        <taxon>Lewinellaceae</taxon>
        <taxon>Neolewinella</taxon>
    </lineage>
</organism>
<dbReference type="InterPro" id="IPR019861">
    <property type="entry name" value="PorP/SprF_Bacteroidetes"/>
</dbReference>
<gene>
    <name evidence="2" type="ORF">CLV84_3587</name>
</gene>
<reference evidence="2 3" key="1">
    <citation type="submission" date="2018-02" db="EMBL/GenBank/DDBJ databases">
        <title>Genomic Encyclopedia of Archaeal and Bacterial Type Strains, Phase II (KMG-II): from individual species to whole genera.</title>
        <authorList>
            <person name="Goeker M."/>
        </authorList>
    </citation>
    <scope>NUCLEOTIDE SEQUENCE [LARGE SCALE GENOMIC DNA]</scope>
    <source>
        <strain evidence="2 3">DSM 29526</strain>
    </source>
</reference>
<proteinExistence type="predicted"/>
<name>A0A2S6I648_9BACT</name>
<evidence type="ECO:0000256" key="1">
    <source>
        <dbReference type="SAM" id="SignalP"/>
    </source>
</evidence>
<dbReference type="OrthoDB" id="1186563at2"/>
<accession>A0A2S6I648</accession>
<keyword evidence="1" id="KW-0732">Signal</keyword>
<keyword evidence="3" id="KW-1185">Reference proteome</keyword>
<protein>
    <submittedName>
        <fullName evidence="2">Type IX secretion system PorP/SprF family membrane protein</fullName>
    </submittedName>
</protein>
<dbReference type="EMBL" id="PTJC01000006">
    <property type="protein sequence ID" value="PPK86652.1"/>
    <property type="molecule type" value="Genomic_DNA"/>
</dbReference>
<evidence type="ECO:0000313" key="3">
    <source>
        <dbReference type="Proteomes" id="UP000237662"/>
    </source>
</evidence>
<dbReference type="Pfam" id="PF11751">
    <property type="entry name" value="PorP_SprF"/>
    <property type="match status" value="1"/>
</dbReference>
<dbReference type="AlphaFoldDB" id="A0A2S6I648"/>
<feature type="signal peptide" evidence="1">
    <location>
        <begin position="1"/>
        <end position="17"/>
    </location>
</feature>